<feature type="compositionally biased region" description="Basic and acidic residues" evidence="1">
    <location>
        <begin position="230"/>
        <end position="279"/>
    </location>
</feature>
<comment type="caution">
    <text evidence="2">The sequence shown here is derived from an EMBL/GenBank/DDBJ whole genome shotgun (WGS) entry which is preliminary data.</text>
</comment>
<sequence>MLQPQNNPEDVQRGPGGIHVPPPPPHMQQAQKMNQDGQLSVPAKQGKLHVETSGKKPKVYPVSPRSSLNSLSDDDDWSDSGSGASTPVSSVGSDYGRGRNRARGHSRSRSRSRPEHFGVPRRHHSKPLDQRPVIVVPQKTTPPPPPPPPRSGGLADPYTLNPRRSDTRMDDFDEGPRGARGRETLAPRILQGVRRFSVEKPREDTFENDVEYLEDGLRRMKVDGSRFGVRGREYPREDLFNSRLDDRYDDDSRRPSPRRWDDKEVENYMRSRERRDGLDSGHPFAPRRGGTYQTSMYR</sequence>
<organism evidence="2 3">
    <name type="scientific">Hapsidospora chrysogenum (strain ATCC 11550 / CBS 779.69 / DSM 880 / IAM 14645 / JCM 23072 / IMI 49137)</name>
    <name type="common">Acremonium chrysogenum</name>
    <dbReference type="NCBI Taxonomy" id="857340"/>
    <lineage>
        <taxon>Eukaryota</taxon>
        <taxon>Fungi</taxon>
        <taxon>Dikarya</taxon>
        <taxon>Ascomycota</taxon>
        <taxon>Pezizomycotina</taxon>
        <taxon>Sordariomycetes</taxon>
        <taxon>Hypocreomycetidae</taxon>
        <taxon>Hypocreales</taxon>
        <taxon>Bionectriaceae</taxon>
        <taxon>Hapsidospora</taxon>
    </lineage>
</organism>
<feature type="region of interest" description="Disordered" evidence="1">
    <location>
        <begin position="230"/>
        <end position="298"/>
    </location>
</feature>
<accession>A0A086ST54</accession>
<dbReference type="AlphaFoldDB" id="A0A086ST54"/>
<feature type="compositionally biased region" description="Basic residues" evidence="1">
    <location>
        <begin position="98"/>
        <end position="111"/>
    </location>
</feature>
<proteinExistence type="predicted"/>
<feature type="compositionally biased region" description="Pro residues" evidence="1">
    <location>
        <begin position="140"/>
        <end position="150"/>
    </location>
</feature>
<evidence type="ECO:0000313" key="3">
    <source>
        <dbReference type="Proteomes" id="UP000029964"/>
    </source>
</evidence>
<gene>
    <name evidence="2" type="ORF">ACRE_090540</name>
</gene>
<feature type="compositionally biased region" description="Basic and acidic residues" evidence="1">
    <location>
        <begin position="163"/>
        <end position="183"/>
    </location>
</feature>
<dbReference type="Proteomes" id="UP000029964">
    <property type="component" value="Unassembled WGS sequence"/>
</dbReference>
<keyword evidence="3" id="KW-1185">Reference proteome</keyword>
<protein>
    <submittedName>
        <fullName evidence="2">Uncharacterized protein</fullName>
    </submittedName>
</protein>
<feature type="region of interest" description="Disordered" evidence="1">
    <location>
        <begin position="1"/>
        <end position="183"/>
    </location>
</feature>
<evidence type="ECO:0000256" key="1">
    <source>
        <dbReference type="SAM" id="MobiDB-lite"/>
    </source>
</evidence>
<feature type="compositionally biased region" description="Polar residues" evidence="1">
    <location>
        <begin position="28"/>
        <end position="38"/>
    </location>
</feature>
<reference evidence="3" key="1">
    <citation type="journal article" date="2014" name="Genome Announc.">
        <title>Genome sequence and annotation of Acremonium chrysogenum, producer of the beta-lactam antibiotic cephalosporin C.</title>
        <authorList>
            <person name="Terfehr D."/>
            <person name="Dahlmann T.A."/>
            <person name="Specht T."/>
            <person name="Zadra I."/>
            <person name="Kuernsteiner H."/>
            <person name="Kueck U."/>
        </authorList>
    </citation>
    <scope>NUCLEOTIDE SEQUENCE [LARGE SCALE GENOMIC DNA]</scope>
    <source>
        <strain evidence="3">ATCC 11550 / CBS 779.69 / DSM 880 / IAM 14645 / JCM 23072 / IMI 49137</strain>
    </source>
</reference>
<name>A0A086ST54_HAPC1</name>
<evidence type="ECO:0000313" key="2">
    <source>
        <dbReference type="EMBL" id="KFH40286.1"/>
    </source>
</evidence>
<dbReference type="HOGENOM" id="CLU_933729_0_0_1"/>
<dbReference type="EMBL" id="JPKY01000242">
    <property type="protein sequence ID" value="KFH40286.1"/>
    <property type="molecule type" value="Genomic_DNA"/>
</dbReference>